<dbReference type="InterPro" id="IPR024775">
    <property type="entry name" value="DinB-like"/>
</dbReference>
<dbReference type="Proteomes" id="UP000319576">
    <property type="component" value="Chromosome"/>
</dbReference>
<dbReference type="RefSeq" id="WP_238389296.1">
    <property type="nucleotide sequence ID" value="NZ_CP036273.1"/>
</dbReference>
<dbReference type="AlphaFoldDB" id="A0A517XZN8"/>
<evidence type="ECO:0000259" key="1">
    <source>
        <dbReference type="Pfam" id="PF12867"/>
    </source>
</evidence>
<evidence type="ECO:0000313" key="3">
    <source>
        <dbReference type="Proteomes" id="UP000319576"/>
    </source>
</evidence>
<dbReference type="InterPro" id="IPR034660">
    <property type="entry name" value="DinB/YfiT-like"/>
</dbReference>
<reference evidence="2 3" key="1">
    <citation type="submission" date="2019-02" db="EMBL/GenBank/DDBJ databases">
        <title>Deep-cultivation of Planctomycetes and their phenomic and genomic characterization uncovers novel biology.</title>
        <authorList>
            <person name="Wiegand S."/>
            <person name="Jogler M."/>
            <person name="Boedeker C."/>
            <person name="Pinto D."/>
            <person name="Vollmers J."/>
            <person name="Rivas-Marin E."/>
            <person name="Kohn T."/>
            <person name="Peeters S.H."/>
            <person name="Heuer A."/>
            <person name="Rast P."/>
            <person name="Oberbeckmann S."/>
            <person name="Bunk B."/>
            <person name="Jeske O."/>
            <person name="Meyerdierks A."/>
            <person name="Storesund J.E."/>
            <person name="Kallscheuer N."/>
            <person name="Luecker S."/>
            <person name="Lage O.M."/>
            <person name="Pohl T."/>
            <person name="Merkel B.J."/>
            <person name="Hornburger P."/>
            <person name="Mueller R.-W."/>
            <person name="Bruemmer F."/>
            <person name="Labrenz M."/>
            <person name="Spormann A.M."/>
            <person name="Op den Camp H."/>
            <person name="Overmann J."/>
            <person name="Amann R."/>
            <person name="Jetten M.S.M."/>
            <person name="Mascher T."/>
            <person name="Medema M.H."/>
            <person name="Devos D.P."/>
            <person name="Kaster A.-K."/>
            <person name="Ovreas L."/>
            <person name="Rohde M."/>
            <person name="Galperin M.Y."/>
            <person name="Jogler C."/>
        </authorList>
    </citation>
    <scope>NUCLEOTIDE SEQUENCE [LARGE SCALE GENOMIC DNA]</scope>
    <source>
        <strain evidence="2 3">ETA_A1</strain>
    </source>
</reference>
<proteinExistence type="predicted"/>
<organism evidence="2 3">
    <name type="scientific">Urbifossiella limnaea</name>
    <dbReference type="NCBI Taxonomy" id="2528023"/>
    <lineage>
        <taxon>Bacteria</taxon>
        <taxon>Pseudomonadati</taxon>
        <taxon>Planctomycetota</taxon>
        <taxon>Planctomycetia</taxon>
        <taxon>Gemmatales</taxon>
        <taxon>Gemmataceae</taxon>
        <taxon>Urbifossiella</taxon>
    </lineage>
</organism>
<feature type="domain" description="DinB-like" evidence="1">
    <location>
        <begin position="38"/>
        <end position="166"/>
    </location>
</feature>
<dbReference type="EC" id="3.-.-.-" evidence="2"/>
<evidence type="ECO:0000313" key="2">
    <source>
        <dbReference type="EMBL" id="QDU22971.1"/>
    </source>
</evidence>
<gene>
    <name evidence="2" type="primary">yfiT_1</name>
    <name evidence="2" type="ORF">ETAA1_49610</name>
</gene>
<accession>A0A517XZN8</accession>
<sequence>MPTDADLAAAYRAGGARPTGEPMPAAADLAENYLRPLADLRAAVAGMTREQVVARPVAGRWSTLEVLAHLADFEPVFVERMKRILAYDSPPLAAADENLFFAALRYHDRDAAEELAVIEATRASAARLIRSLSAEQLARTGVHSTRGPQTLEQVIRSVTGHVAHHLPFVREKRAALGLPSPA</sequence>
<protein>
    <submittedName>
        <fullName evidence="2">Metal-dependent hydrolase YfiT</fullName>
        <ecNumber evidence="2">3.-.-.-</ecNumber>
    </submittedName>
</protein>
<dbReference type="Gene3D" id="1.20.120.450">
    <property type="entry name" value="dinb family like domain"/>
    <property type="match status" value="1"/>
</dbReference>
<keyword evidence="3" id="KW-1185">Reference proteome</keyword>
<keyword evidence="2" id="KW-0378">Hydrolase</keyword>
<name>A0A517XZN8_9BACT</name>
<dbReference type="GO" id="GO:0016787">
    <property type="term" value="F:hydrolase activity"/>
    <property type="evidence" value="ECO:0007669"/>
    <property type="project" value="UniProtKB-KW"/>
</dbReference>
<dbReference type="SUPFAM" id="SSF109854">
    <property type="entry name" value="DinB/YfiT-like putative metalloenzymes"/>
    <property type="match status" value="1"/>
</dbReference>
<dbReference type="Pfam" id="PF12867">
    <property type="entry name" value="DinB_2"/>
    <property type="match status" value="1"/>
</dbReference>
<dbReference type="EMBL" id="CP036273">
    <property type="protein sequence ID" value="QDU22971.1"/>
    <property type="molecule type" value="Genomic_DNA"/>
</dbReference>
<dbReference type="KEGG" id="uli:ETAA1_49610"/>